<feature type="region of interest" description="Disordered" evidence="5">
    <location>
        <begin position="1"/>
        <end position="27"/>
    </location>
</feature>
<dbReference type="InterPro" id="IPR027474">
    <property type="entry name" value="L-asparaginase_N"/>
</dbReference>
<keyword evidence="9" id="KW-1185">Reference proteome</keyword>
<dbReference type="SMART" id="SM00870">
    <property type="entry name" value="Asparaginase"/>
    <property type="match status" value="1"/>
</dbReference>
<dbReference type="RefSeq" id="WP_090506665.1">
    <property type="nucleotide sequence ID" value="NZ_FNWL01000002.1"/>
</dbReference>
<dbReference type="Gene3D" id="3.40.50.1170">
    <property type="entry name" value="L-asparaginase, N-terminal domain"/>
    <property type="match status" value="1"/>
</dbReference>
<dbReference type="InterPro" id="IPR036152">
    <property type="entry name" value="Asp/glu_Ase-like_sf"/>
</dbReference>
<sequence>MNTTVLTTGGTIASTDSDGGPKPTQTGEELLEAVPELESHAELTIEDVAQVPSFEMDGETLEEIGERVRELDTDSAVDTVVITHGTDTMEETAYYLDVTTQPETPVFLTGAQRRPDEVSPDGPSNLLTAVRAGRAFRERDAGGTFVAFDEEIHSARYVTKTHTSALDAFQSTDAGPVAHVDRDGVAIHRPPRSETDPIEATSLERPVYTIKSGTGVTGELLEAALECGAEGLVVEGTGLGNATPGLAEGVRDAVESGVPVVVTSRCLEGRVTPAYGGDGGGERLREYGAIFGEDRSPRQARLRLALALEAVDDLESIRAVFEADA</sequence>
<evidence type="ECO:0000256" key="1">
    <source>
        <dbReference type="ARBA" id="ARBA00010518"/>
    </source>
</evidence>
<dbReference type="InterPro" id="IPR027473">
    <property type="entry name" value="L-asparaginase_C"/>
</dbReference>
<dbReference type="SUPFAM" id="SSF53774">
    <property type="entry name" value="Glutaminase/Asparaginase"/>
    <property type="match status" value="1"/>
</dbReference>
<dbReference type="SFLD" id="SFLDS00057">
    <property type="entry name" value="Glutaminase/Asparaginase"/>
    <property type="match status" value="1"/>
</dbReference>
<dbReference type="PIRSF" id="PIRSF001220">
    <property type="entry name" value="L-ASNase_gatD"/>
    <property type="match status" value="1"/>
</dbReference>
<dbReference type="PIRSF" id="PIRSF500176">
    <property type="entry name" value="L_ASNase"/>
    <property type="match status" value="1"/>
</dbReference>
<gene>
    <name evidence="8" type="ORF">SAMN04487967_1731</name>
</gene>
<dbReference type="FunFam" id="3.40.50.1170:FF:000001">
    <property type="entry name" value="L-asparaginase 2"/>
    <property type="match status" value="1"/>
</dbReference>
<evidence type="ECO:0000256" key="5">
    <source>
        <dbReference type="SAM" id="MobiDB-lite"/>
    </source>
</evidence>
<feature type="domain" description="Asparaginase/glutaminase C-terminal" evidence="7">
    <location>
        <begin position="207"/>
        <end position="321"/>
    </location>
</feature>
<reference evidence="9" key="1">
    <citation type="submission" date="2016-10" db="EMBL/GenBank/DDBJ databases">
        <authorList>
            <person name="Varghese N."/>
            <person name="Submissions S."/>
        </authorList>
    </citation>
    <scope>NUCLEOTIDE SEQUENCE [LARGE SCALE GENOMIC DNA]</scope>
    <source>
        <strain evidence="9">CGMCC 1.8981</strain>
    </source>
</reference>
<proteinExistence type="inferred from homology"/>
<dbReference type="PROSITE" id="PS51732">
    <property type="entry name" value="ASN_GLN_ASE_3"/>
    <property type="match status" value="1"/>
</dbReference>
<accession>A0A1H6FV79</accession>
<dbReference type="AlphaFoldDB" id="A0A1H6FV79"/>
<dbReference type="GO" id="GO:0006528">
    <property type="term" value="P:asparagine metabolic process"/>
    <property type="evidence" value="ECO:0007669"/>
    <property type="project" value="InterPro"/>
</dbReference>
<dbReference type="EMBL" id="FNWL01000002">
    <property type="protein sequence ID" value="SEH14711.1"/>
    <property type="molecule type" value="Genomic_DNA"/>
</dbReference>
<dbReference type="Pfam" id="PF17763">
    <property type="entry name" value="Asparaginase_C"/>
    <property type="match status" value="1"/>
</dbReference>
<evidence type="ECO:0000256" key="2">
    <source>
        <dbReference type="ARBA" id="ARBA00022801"/>
    </source>
</evidence>
<dbReference type="Gene3D" id="3.40.50.40">
    <property type="match status" value="1"/>
</dbReference>
<evidence type="ECO:0000256" key="4">
    <source>
        <dbReference type="PROSITE-ProRule" id="PRU10099"/>
    </source>
</evidence>
<dbReference type="Proteomes" id="UP000199112">
    <property type="component" value="Unassembled WGS sequence"/>
</dbReference>
<dbReference type="InterPro" id="IPR040919">
    <property type="entry name" value="Asparaginase_C"/>
</dbReference>
<dbReference type="CDD" id="cd08964">
    <property type="entry name" value="L-asparaginase_II"/>
    <property type="match status" value="1"/>
</dbReference>
<dbReference type="GO" id="GO:0004067">
    <property type="term" value="F:asparaginase activity"/>
    <property type="evidence" value="ECO:0007669"/>
    <property type="project" value="UniProtKB-UniRule"/>
</dbReference>
<evidence type="ECO:0000259" key="7">
    <source>
        <dbReference type="Pfam" id="PF17763"/>
    </source>
</evidence>
<dbReference type="Pfam" id="PF00710">
    <property type="entry name" value="Asparaginase"/>
    <property type="match status" value="1"/>
</dbReference>
<evidence type="ECO:0000259" key="6">
    <source>
        <dbReference type="Pfam" id="PF00710"/>
    </source>
</evidence>
<dbReference type="InterPro" id="IPR020827">
    <property type="entry name" value="Asparaginase/glutaminase_AS1"/>
</dbReference>
<dbReference type="PANTHER" id="PTHR11707">
    <property type="entry name" value="L-ASPARAGINASE"/>
    <property type="match status" value="1"/>
</dbReference>
<organism evidence="8 9">
    <name type="scientific">Natronorubrum sediminis</name>
    <dbReference type="NCBI Taxonomy" id="640943"/>
    <lineage>
        <taxon>Archaea</taxon>
        <taxon>Methanobacteriati</taxon>
        <taxon>Methanobacteriota</taxon>
        <taxon>Stenosarchaea group</taxon>
        <taxon>Halobacteria</taxon>
        <taxon>Halobacteriales</taxon>
        <taxon>Natrialbaceae</taxon>
        <taxon>Natronorubrum</taxon>
    </lineage>
</organism>
<evidence type="ECO:0000313" key="8">
    <source>
        <dbReference type="EMBL" id="SEH14711.1"/>
    </source>
</evidence>
<protein>
    <recommendedName>
        <fullName evidence="3">L-asparaginase</fullName>
    </recommendedName>
</protein>
<evidence type="ECO:0000256" key="3">
    <source>
        <dbReference type="ARBA" id="ARBA00070292"/>
    </source>
</evidence>
<dbReference type="InterPro" id="IPR004550">
    <property type="entry name" value="AsnASE_II"/>
</dbReference>
<name>A0A1H6FV79_9EURY</name>
<comment type="similarity">
    <text evidence="1">Belongs to the asparaginase 1 family.</text>
</comment>
<dbReference type="InterPro" id="IPR006034">
    <property type="entry name" value="Asparaginase/glutaminase-like"/>
</dbReference>
<evidence type="ECO:0000313" key="9">
    <source>
        <dbReference type="Proteomes" id="UP000199112"/>
    </source>
</evidence>
<dbReference type="OrthoDB" id="85706at2157"/>
<keyword evidence="2" id="KW-0378">Hydrolase</keyword>
<dbReference type="PANTHER" id="PTHR11707:SF28">
    <property type="entry name" value="60 KDA LYSOPHOSPHOLIPASE"/>
    <property type="match status" value="1"/>
</dbReference>
<dbReference type="InterPro" id="IPR037152">
    <property type="entry name" value="L-asparaginase_N_sf"/>
</dbReference>
<feature type="domain" description="L-asparaginase N-terminal" evidence="6">
    <location>
        <begin position="4"/>
        <end position="191"/>
    </location>
</feature>
<dbReference type="PRINTS" id="PR00139">
    <property type="entry name" value="ASNGLNASE"/>
</dbReference>
<dbReference type="PROSITE" id="PS00144">
    <property type="entry name" value="ASN_GLN_ASE_1"/>
    <property type="match status" value="1"/>
</dbReference>
<feature type="active site" evidence="4">
    <location>
        <position position="11"/>
    </location>
</feature>